<dbReference type="EMBL" id="FRAA01000002">
    <property type="protein sequence ID" value="SHJ91654.1"/>
    <property type="molecule type" value="Genomic_DNA"/>
</dbReference>
<dbReference type="Gene3D" id="2.60.40.1120">
    <property type="entry name" value="Carboxypeptidase-like, regulatory domain"/>
    <property type="match status" value="1"/>
</dbReference>
<name>A0A1M6N7R3_REIAG</name>
<protein>
    <submittedName>
        <fullName evidence="1">CarboxypepD_reg-like domain-containing protein</fullName>
    </submittedName>
</protein>
<keyword evidence="2" id="KW-1185">Reference proteome</keyword>
<reference evidence="2" key="1">
    <citation type="submission" date="2016-11" db="EMBL/GenBank/DDBJ databases">
        <authorList>
            <person name="Varghese N."/>
            <person name="Submissions S."/>
        </authorList>
    </citation>
    <scope>NUCLEOTIDE SEQUENCE [LARGE SCALE GENOMIC DNA]</scope>
    <source>
        <strain evidence="2">DSM 26134</strain>
    </source>
</reference>
<accession>A0A1M6N7R3</accession>
<gene>
    <name evidence="1" type="ORF">SAMN04488028_102136</name>
</gene>
<dbReference type="SUPFAM" id="SSF49464">
    <property type="entry name" value="Carboxypeptidase regulatory domain-like"/>
    <property type="match status" value="1"/>
</dbReference>
<dbReference type="Pfam" id="PF18939">
    <property type="entry name" value="DUF5686"/>
    <property type="match status" value="2"/>
</dbReference>
<dbReference type="STRING" id="156994.SAMN04488028_102136"/>
<proteinExistence type="predicted"/>
<organism evidence="1 2">
    <name type="scientific">Reichenbachiella agariperforans</name>
    <dbReference type="NCBI Taxonomy" id="156994"/>
    <lineage>
        <taxon>Bacteria</taxon>
        <taxon>Pseudomonadati</taxon>
        <taxon>Bacteroidota</taxon>
        <taxon>Cytophagia</taxon>
        <taxon>Cytophagales</taxon>
        <taxon>Reichenbachiellaceae</taxon>
        <taxon>Reichenbachiella</taxon>
    </lineage>
</organism>
<dbReference type="Pfam" id="PF13715">
    <property type="entry name" value="CarbopepD_reg_2"/>
    <property type="match status" value="1"/>
</dbReference>
<dbReference type="AlphaFoldDB" id="A0A1M6N7R3"/>
<evidence type="ECO:0000313" key="2">
    <source>
        <dbReference type="Proteomes" id="UP000184474"/>
    </source>
</evidence>
<dbReference type="InterPro" id="IPR043741">
    <property type="entry name" value="DUF5686"/>
</dbReference>
<evidence type="ECO:0000313" key="1">
    <source>
        <dbReference type="EMBL" id="SHJ91654.1"/>
    </source>
</evidence>
<sequence>MIQLKTYLRPLALFLGLISQSWCLLGQTTAISGRVLEQTSREPVPFAHVFLKGTQIGTSSRLDGEFQLQVKSDHLPTDTMVVSSLGYITQQVVVTQHTEIEVMLEPEMKVMDDLVVTAGENPAYIVMDQIIAHKNSNNPDRLQNYRCEEYSNIRFDLNHLTEKVKNNFLLRPFDYIWDKADTTGDGVSFLPVLLVEKQSEHYYRQSPLKRKSLVRAKQVTGLPGPRILEFVEELYFTPNVYENYMVILEKNFPSPLIDNYQLHYEYYLDSTGTGEDKEYTLQFLPKRARDLAFKGQMTVDSASYAIKSISLRFDIMANVNFVRSYQVEQNYREVGSGQWMLAESNVLGDYTVVENSSDLTGFFGRKRAVFDHYVIDTAAYKKAYDGVEVIEEQAGAGDYDESYWAANRVGTLSLQEEGVQQMVKELKQDPAFVSRKNIVVGVATGYVPWRWMEIGDFYTFYSNNYVEDSRLKFGFRTREKLDFPLSGSVYGAYGFRDERWKYGLQAAWRLGQADDTRVGFRFKDDIIQLGRSVNALPIDHILTSFVQIGNTVSRVYEQRWSGYLERDLMTGMVARLGYFDAMMSPTDTVQFYEMGQTHTAQHYRASGLEVTFKMSWLNDNLDGDFYSRPDMKKEFRRFPDLGLQWLYADRGFGGNVSYHKLTGQLSQYLRTKSLGYFHYRVEVGLTEGTVPYPYLNTPFANQLVLYDDMAFNLMHYLEYVADRYVTAHIQQHFDGLIMDKIPLINRLKWRSFVFAKGYWGSLSAQNRSSSYDLPQQTVGIIDPYYEVGFGLENIFKIARVDFVWRLNDTTLPDSYQFIVKPSFRFSF</sequence>
<dbReference type="Proteomes" id="UP000184474">
    <property type="component" value="Unassembled WGS sequence"/>
</dbReference>
<dbReference type="InterPro" id="IPR008969">
    <property type="entry name" value="CarboxyPept-like_regulatory"/>
</dbReference>